<accession>A0A0E9QA77</accession>
<dbReference type="EMBL" id="GBXM01094821">
    <property type="protein sequence ID" value="JAH13756.1"/>
    <property type="molecule type" value="Transcribed_RNA"/>
</dbReference>
<organism evidence="1">
    <name type="scientific">Anguilla anguilla</name>
    <name type="common">European freshwater eel</name>
    <name type="synonym">Muraena anguilla</name>
    <dbReference type="NCBI Taxonomy" id="7936"/>
    <lineage>
        <taxon>Eukaryota</taxon>
        <taxon>Metazoa</taxon>
        <taxon>Chordata</taxon>
        <taxon>Craniata</taxon>
        <taxon>Vertebrata</taxon>
        <taxon>Euteleostomi</taxon>
        <taxon>Actinopterygii</taxon>
        <taxon>Neopterygii</taxon>
        <taxon>Teleostei</taxon>
        <taxon>Anguilliformes</taxon>
        <taxon>Anguillidae</taxon>
        <taxon>Anguilla</taxon>
    </lineage>
</organism>
<sequence>MFHILGHYKQLRKKLFKNIYISQRWGHNDEEQRACDFEVRCPELHILKIYFTMNTKFLLWAWF</sequence>
<protein>
    <submittedName>
        <fullName evidence="1">Uncharacterized protein</fullName>
    </submittedName>
</protein>
<reference evidence="1" key="1">
    <citation type="submission" date="2014-11" db="EMBL/GenBank/DDBJ databases">
        <authorList>
            <person name="Amaro Gonzalez C."/>
        </authorList>
    </citation>
    <scope>NUCLEOTIDE SEQUENCE</scope>
</reference>
<evidence type="ECO:0000313" key="1">
    <source>
        <dbReference type="EMBL" id="JAH13756.1"/>
    </source>
</evidence>
<name>A0A0E9QA77_ANGAN</name>
<dbReference type="AlphaFoldDB" id="A0A0E9QA77"/>
<proteinExistence type="predicted"/>
<reference evidence="1" key="2">
    <citation type="journal article" date="2015" name="Fish Shellfish Immunol.">
        <title>Early steps in the European eel (Anguilla anguilla)-Vibrio vulnificus interaction in the gills: Role of the RtxA13 toxin.</title>
        <authorList>
            <person name="Callol A."/>
            <person name="Pajuelo D."/>
            <person name="Ebbesson L."/>
            <person name="Teles M."/>
            <person name="MacKenzie S."/>
            <person name="Amaro C."/>
        </authorList>
    </citation>
    <scope>NUCLEOTIDE SEQUENCE</scope>
</reference>